<organism evidence="8 9">
    <name type="scientific">Rhizobium alvei</name>
    <dbReference type="NCBI Taxonomy" id="1132659"/>
    <lineage>
        <taxon>Bacteria</taxon>
        <taxon>Pseudomonadati</taxon>
        <taxon>Pseudomonadota</taxon>
        <taxon>Alphaproteobacteria</taxon>
        <taxon>Hyphomicrobiales</taxon>
        <taxon>Rhizobiaceae</taxon>
        <taxon>Rhizobium/Agrobacterium group</taxon>
        <taxon>Rhizobium</taxon>
    </lineage>
</organism>
<proteinExistence type="predicted"/>
<gene>
    <name evidence="8" type="ORF">Q4481_12075</name>
</gene>
<keyword evidence="5" id="KW-0418">Kinase</keyword>
<dbReference type="SUPFAM" id="SSF55785">
    <property type="entry name" value="PYP-like sensor domain (PAS domain)"/>
    <property type="match status" value="1"/>
</dbReference>
<dbReference type="InterPro" id="IPR004358">
    <property type="entry name" value="Sig_transdc_His_kin-like_C"/>
</dbReference>
<keyword evidence="9" id="KW-1185">Reference proteome</keyword>
<dbReference type="SUPFAM" id="SSF47384">
    <property type="entry name" value="Homodimeric domain of signal transducing histidine kinase"/>
    <property type="match status" value="1"/>
</dbReference>
<dbReference type="SMART" id="SM00387">
    <property type="entry name" value="HATPase_c"/>
    <property type="match status" value="1"/>
</dbReference>
<comment type="caution">
    <text evidence="8">The sequence shown here is derived from an EMBL/GenBank/DDBJ whole genome shotgun (WGS) entry which is preliminary data.</text>
</comment>
<keyword evidence="3" id="KW-0597">Phosphoprotein</keyword>
<dbReference type="EC" id="2.7.13.3" evidence="2"/>
<keyword evidence="8" id="KW-0547">Nucleotide-binding</keyword>
<keyword evidence="6" id="KW-0812">Transmembrane</keyword>
<dbReference type="CDD" id="cd00082">
    <property type="entry name" value="HisKA"/>
    <property type="match status" value="1"/>
</dbReference>
<dbReference type="Pfam" id="PF12860">
    <property type="entry name" value="PAS_7"/>
    <property type="match status" value="2"/>
</dbReference>
<dbReference type="InterPro" id="IPR003594">
    <property type="entry name" value="HATPase_dom"/>
</dbReference>
<reference evidence="8" key="1">
    <citation type="journal article" date="2015" name="Int. J. Syst. Evol. Microbiol.">
        <title>Rhizobium alvei sp. nov., isolated from a freshwater river.</title>
        <authorList>
            <person name="Sheu S.Y."/>
            <person name="Huang H.W."/>
            <person name="Young C.C."/>
            <person name="Chen W.M."/>
        </authorList>
    </citation>
    <scope>NUCLEOTIDE SEQUENCE</scope>
    <source>
        <strain evidence="8">TNR-22</strain>
    </source>
</reference>
<keyword evidence="8" id="KW-0067">ATP-binding</keyword>
<dbReference type="InterPro" id="IPR035965">
    <property type="entry name" value="PAS-like_dom_sf"/>
</dbReference>
<dbReference type="InterPro" id="IPR005467">
    <property type="entry name" value="His_kinase_dom"/>
</dbReference>
<dbReference type="PANTHER" id="PTHR43047">
    <property type="entry name" value="TWO-COMPONENT HISTIDINE PROTEIN KINASE"/>
    <property type="match status" value="1"/>
</dbReference>
<keyword evidence="6" id="KW-0472">Membrane</keyword>
<evidence type="ECO:0000313" key="9">
    <source>
        <dbReference type="Proteomes" id="UP001174932"/>
    </source>
</evidence>
<dbReference type="Pfam" id="PF00512">
    <property type="entry name" value="HisKA"/>
    <property type="match status" value="1"/>
</dbReference>
<name>A0ABT8YLT9_9HYPH</name>
<protein>
    <recommendedName>
        <fullName evidence="2">histidine kinase</fullName>
        <ecNumber evidence="2">2.7.13.3</ecNumber>
    </recommendedName>
</protein>
<comment type="catalytic activity">
    <reaction evidence="1">
        <text>ATP + protein L-histidine = ADP + protein N-phospho-L-histidine.</text>
        <dbReference type="EC" id="2.7.13.3"/>
    </reaction>
</comment>
<feature type="domain" description="Histidine kinase" evidence="7">
    <location>
        <begin position="574"/>
        <end position="791"/>
    </location>
</feature>
<reference evidence="8" key="2">
    <citation type="submission" date="2023-07" db="EMBL/GenBank/DDBJ databases">
        <authorList>
            <person name="Shen H."/>
        </authorList>
    </citation>
    <scope>NUCLEOTIDE SEQUENCE</scope>
    <source>
        <strain evidence="8">TNR-22</strain>
    </source>
</reference>
<keyword evidence="6" id="KW-1133">Transmembrane helix</keyword>
<evidence type="ECO:0000259" key="7">
    <source>
        <dbReference type="PROSITE" id="PS50109"/>
    </source>
</evidence>
<dbReference type="Gene3D" id="1.10.287.130">
    <property type="match status" value="1"/>
</dbReference>
<evidence type="ECO:0000256" key="4">
    <source>
        <dbReference type="ARBA" id="ARBA00022679"/>
    </source>
</evidence>
<evidence type="ECO:0000256" key="2">
    <source>
        <dbReference type="ARBA" id="ARBA00012438"/>
    </source>
</evidence>
<accession>A0ABT8YLT9</accession>
<evidence type="ECO:0000256" key="1">
    <source>
        <dbReference type="ARBA" id="ARBA00000085"/>
    </source>
</evidence>
<dbReference type="Gene3D" id="3.30.450.20">
    <property type="entry name" value="PAS domain"/>
    <property type="match status" value="1"/>
</dbReference>
<feature type="transmembrane region" description="Helical" evidence="6">
    <location>
        <begin position="21"/>
        <end position="42"/>
    </location>
</feature>
<keyword evidence="4" id="KW-0808">Transferase</keyword>
<dbReference type="PRINTS" id="PR00344">
    <property type="entry name" value="BCTRLSENSOR"/>
</dbReference>
<dbReference type="GO" id="GO:0005524">
    <property type="term" value="F:ATP binding"/>
    <property type="evidence" value="ECO:0007669"/>
    <property type="project" value="UniProtKB-KW"/>
</dbReference>
<dbReference type="InterPro" id="IPR003661">
    <property type="entry name" value="HisK_dim/P_dom"/>
</dbReference>
<dbReference type="PROSITE" id="PS50109">
    <property type="entry name" value="HIS_KIN"/>
    <property type="match status" value="1"/>
</dbReference>
<dbReference type="InterPro" id="IPR036890">
    <property type="entry name" value="HATPase_C_sf"/>
</dbReference>
<dbReference type="PANTHER" id="PTHR43047:SF72">
    <property type="entry name" value="OSMOSENSING HISTIDINE PROTEIN KINASE SLN1"/>
    <property type="match status" value="1"/>
</dbReference>
<evidence type="ECO:0000256" key="6">
    <source>
        <dbReference type="SAM" id="Phobius"/>
    </source>
</evidence>
<dbReference type="Proteomes" id="UP001174932">
    <property type="component" value="Unassembled WGS sequence"/>
</dbReference>
<dbReference type="SUPFAM" id="SSF55874">
    <property type="entry name" value="ATPase domain of HSP90 chaperone/DNA topoisomerase II/histidine kinase"/>
    <property type="match status" value="1"/>
</dbReference>
<dbReference type="SMART" id="SM00388">
    <property type="entry name" value="HisKA"/>
    <property type="match status" value="1"/>
</dbReference>
<dbReference type="Gene3D" id="3.30.565.10">
    <property type="entry name" value="Histidine kinase-like ATPase, C-terminal domain"/>
    <property type="match status" value="1"/>
</dbReference>
<dbReference type="EMBL" id="JAUOZU010000008">
    <property type="protein sequence ID" value="MDO6964695.1"/>
    <property type="molecule type" value="Genomic_DNA"/>
</dbReference>
<evidence type="ECO:0000256" key="3">
    <source>
        <dbReference type="ARBA" id="ARBA00022553"/>
    </source>
</evidence>
<dbReference type="Pfam" id="PF02518">
    <property type="entry name" value="HATPase_c"/>
    <property type="match status" value="1"/>
</dbReference>
<evidence type="ECO:0000313" key="8">
    <source>
        <dbReference type="EMBL" id="MDO6964695.1"/>
    </source>
</evidence>
<evidence type="ECO:0000256" key="5">
    <source>
        <dbReference type="ARBA" id="ARBA00022777"/>
    </source>
</evidence>
<sequence length="799" mass="88048">MPLPALAAEPAARRWFSTIDIVGMATAAGLLSVSVIAAFVFLRKRNVVENQNREIRSALYDAQSRISRYEALIADKNRRIVIWDAVTNQPEQIGQLPLETGAPAGESEFLAFGRWIKPRSAGELENAIEKLRSNATGFDLMVETQRDEVLEAQGWVSGGRAFVRFVALNNLRAEVAELQIECGRLKSSIRSFEALLDTVDMPSWQRNGEGELAWVNGAYAEAVSAASPGEAVAARKELLETATREKIRALSNPVSPFHDKVATVVHGNRAFFDVVDVKTPTGSAGLAVDVTQSEAVRDELSRTIKSHAETLDMLATPVAIFDDRQVLQFYNQAFRELWSLDAAFLDSRPGHGELLDRLRAASRLPEQLNWKSWKENILSVYRSFETLTDVWHMPNGQTLRVFATARPQGGATWVFENLTEQVDLETRYNTLLKVQGETIDHLAEGVAVFSPDGRITLSNPAFRAIWGVTAKEAEPGTHIRDIEVACQASHDGPDGWKYFSRIITSFDDERVQSSGKLELKTGLVLDFAVIPLPNAQTMLTFVNVTDSVLAERALKDKNEALRKADELKNAFVQHVSYELRSPLTNIIGFTDLLRTPGMDPLTNRQAEYLDHISNSSSVLLTLVNDILDLATVDAGIMELNYETVRIGDLLDEVSLQIAHRLQENDVTLNILADNDLGTILADHQRLKQIFIKLLTNAANFAPDGSIIGLRCWREDDDFVFSVSDSGPGMTPEMQAKIFNRFESDGRGGRKSGAGLGLAIVESFVNLHRGSISVDSAPGLGTRITCRIPALGGLRATAAE</sequence>
<dbReference type="InterPro" id="IPR036097">
    <property type="entry name" value="HisK_dim/P_sf"/>
</dbReference>